<reference evidence="1 2" key="2">
    <citation type="submission" date="2018-11" db="EMBL/GenBank/DDBJ databases">
        <authorList>
            <consortium name="Pathogen Informatics"/>
        </authorList>
    </citation>
    <scope>NUCLEOTIDE SEQUENCE [LARGE SCALE GENOMIC DNA]</scope>
</reference>
<sequence>MHLTETQLTLPRRTQEPIFIIIGREDDVRRTLRTVEDMTNGDYTLNGSHLDPLRERDYAFVSEPNFKENGIHYTLCVHGQIDENDYLPKCSKNNANSQKKQVSDGY</sequence>
<gene>
    <name evidence="1" type="ORF">GPUH_LOCUS4774</name>
</gene>
<dbReference type="OrthoDB" id="5841894at2759"/>
<protein>
    <submittedName>
        <fullName evidence="3">KH_dom_type_1 domain-containing protein</fullName>
    </submittedName>
</protein>
<dbReference type="EMBL" id="UYRT01009375">
    <property type="protein sequence ID" value="VDK47250.1"/>
    <property type="molecule type" value="Genomic_DNA"/>
</dbReference>
<keyword evidence="2" id="KW-1185">Reference proteome</keyword>
<dbReference type="Proteomes" id="UP000271098">
    <property type="component" value="Unassembled WGS sequence"/>
</dbReference>
<reference evidence="3" key="1">
    <citation type="submission" date="2016-06" db="UniProtKB">
        <authorList>
            <consortium name="WormBaseParasite"/>
        </authorList>
    </citation>
    <scope>IDENTIFICATION</scope>
</reference>
<evidence type="ECO:0000313" key="1">
    <source>
        <dbReference type="EMBL" id="VDK47250.1"/>
    </source>
</evidence>
<name>A0A183D7T3_9BILA</name>
<proteinExistence type="predicted"/>
<dbReference type="WBParaSite" id="GPUH_0000478101-mRNA-1">
    <property type="protein sequence ID" value="GPUH_0000478101-mRNA-1"/>
    <property type="gene ID" value="GPUH_0000478101"/>
</dbReference>
<organism evidence="3">
    <name type="scientific">Gongylonema pulchrum</name>
    <dbReference type="NCBI Taxonomy" id="637853"/>
    <lineage>
        <taxon>Eukaryota</taxon>
        <taxon>Metazoa</taxon>
        <taxon>Ecdysozoa</taxon>
        <taxon>Nematoda</taxon>
        <taxon>Chromadorea</taxon>
        <taxon>Rhabditida</taxon>
        <taxon>Spirurina</taxon>
        <taxon>Spiruromorpha</taxon>
        <taxon>Spiruroidea</taxon>
        <taxon>Gongylonematidae</taxon>
        <taxon>Gongylonema</taxon>
    </lineage>
</organism>
<dbReference type="AlphaFoldDB" id="A0A183D7T3"/>
<evidence type="ECO:0000313" key="2">
    <source>
        <dbReference type="Proteomes" id="UP000271098"/>
    </source>
</evidence>
<accession>A0A183D7T3</accession>
<evidence type="ECO:0000313" key="3">
    <source>
        <dbReference type="WBParaSite" id="GPUH_0000478101-mRNA-1"/>
    </source>
</evidence>